<name>A0ABX8XCZ6_SHEPU</name>
<dbReference type="EMBL" id="CP080635">
    <property type="protein sequence ID" value="QYX73098.1"/>
    <property type="molecule type" value="Genomic_DNA"/>
</dbReference>
<dbReference type="RefSeq" id="WP_025008021.1">
    <property type="nucleotide sequence ID" value="NZ_BMPK01000009.1"/>
</dbReference>
<keyword evidence="2" id="KW-1185">Reference proteome</keyword>
<gene>
    <name evidence="1" type="ORF">K3G22_01350</name>
</gene>
<organism evidence="1 2">
    <name type="scientific">Shewanella putrefaciens</name>
    <name type="common">Pseudomonas putrefaciens</name>
    <dbReference type="NCBI Taxonomy" id="24"/>
    <lineage>
        <taxon>Bacteria</taxon>
        <taxon>Pseudomonadati</taxon>
        <taxon>Pseudomonadota</taxon>
        <taxon>Gammaproteobacteria</taxon>
        <taxon>Alteromonadales</taxon>
        <taxon>Shewanellaceae</taxon>
        <taxon>Shewanella</taxon>
    </lineage>
</organism>
<dbReference type="Proteomes" id="UP000827084">
    <property type="component" value="Chromosome"/>
</dbReference>
<accession>A0ABX8XCZ6</accession>
<sequence>MSVLAWFTKCVNLIKSSKQDVALPEVFNQIQMPCITIPLQQTYPLVMPMAQDDIYAYQIHCLLTLEGKQAIDTLINNAGFEVLPEHSAPFNGLIMHSNQSSCVFLNQYADFAGICLNLITNDQTLLEQLISFKSQLPDPWKSFPDIDPDTLGSLQGNLDFWCHYFWRPYWLSLSQKERLQYPEPWREFSEFH</sequence>
<evidence type="ECO:0000313" key="2">
    <source>
        <dbReference type="Proteomes" id="UP000827084"/>
    </source>
</evidence>
<evidence type="ECO:0000313" key="1">
    <source>
        <dbReference type="EMBL" id="QYX73098.1"/>
    </source>
</evidence>
<reference evidence="1 2" key="1">
    <citation type="submission" date="2021-08" db="EMBL/GenBank/DDBJ databases">
        <title>Shewanella putrefaciens YZ-J, complete genome.</title>
        <authorList>
            <person name="Yi Z."/>
        </authorList>
    </citation>
    <scope>NUCLEOTIDE SEQUENCE [LARGE SCALE GENOMIC DNA]</scope>
    <source>
        <strain evidence="1 2">YZ-J</strain>
    </source>
</reference>
<protein>
    <submittedName>
        <fullName evidence="1">Uncharacterized protein</fullName>
    </submittedName>
</protein>
<dbReference type="GeneID" id="67441862"/>
<proteinExistence type="predicted"/>